<evidence type="ECO:0000313" key="2">
    <source>
        <dbReference type="Proteomes" id="UP000606494"/>
    </source>
</evidence>
<gene>
    <name evidence="1" type="ORF">H8B17_00550</name>
</gene>
<evidence type="ECO:0008006" key="3">
    <source>
        <dbReference type="Google" id="ProtNLM"/>
    </source>
</evidence>
<dbReference type="RefSeq" id="WP_190307239.1">
    <property type="nucleotide sequence ID" value="NZ_JACNYK010000001.1"/>
</dbReference>
<evidence type="ECO:0000313" key="1">
    <source>
        <dbReference type="EMBL" id="MBD1424054.1"/>
    </source>
</evidence>
<name>A0ABR7XYC1_9SPHI</name>
<dbReference type="Proteomes" id="UP000606494">
    <property type="component" value="Unassembled WGS sequence"/>
</dbReference>
<reference evidence="1 2" key="1">
    <citation type="submission" date="2020-08" db="EMBL/GenBank/DDBJ databases">
        <title>Sphingobacterium sp. DN00404 isolated from aquaculture water.</title>
        <authorList>
            <person name="Zhang M."/>
        </authorList>
    </citation>
    <scope>NUCLEOTIDE SEQUENCE [LARGE SCALE GENOMIC DNA]</scope>
    <source>
        <strain evidence="1 2">KCTC 32294</strain>
    </source>
</reference>
<organism evidence="1 2">
    <name type="scientific">Sphingobacterium arenae</name>
    <dbReference type="NCBI Taxonomy" id="1280598"/>
    <lineage>
        <taxon>Bacteria</taxon>
        <taxon>Pseudomonadati</taxon>
        <taxon>Bacteroidota</taxon>
        <taxon>Sphingobacteriia</taxon>
        <taxon>Sphingobacteriales</taxon>
        <taxon>Sphingobacteriaceae</taxon>
        <taxon>Sphingobacterium</taxon>
    </lineage>
</organism>
<comment type="caution">
    <text evidence="1">The sequence shown here is derived from an EMBL/GenBank/DDBJ whole genome shotgun (WGS) entry which is preliminary data.</text>
</comment>
<keyword evidence="2" id="KW-1185">Reference proteome</keyword>
<protein>
    <recommendedName>
        <fullName evidence="3">DUF3991 domain-containing protein</fullName>
    </recommendedName>
</protein>
<accession>A0ABR7XYC1</accession>
<sequence>MTSNKNNDHKSSYETLPITSLLRALGHAPVSITDEESFYPNVFGSATNNRIVMEVNHRLNLWFDRSLGGGGNLLDFARAYWPDLSPEEIRSKLQDIHAAVATMTIPKDKPRRKRKAIKIPHYQIDRTNPLGYNTEVTDFLMESGLWELADLNMQEVHYFVTDQKGKRKDFHAAGWRNENGGWEVRAQHFESCIGPKGMTFLSHSPNVLAIFPEYVDYLKTRNDNRLPYASVLILNYPDFLSASTRRARYFEKVLLYADDSREGYEALAQTFRDELPHTTVISIHP</sequence>
<dbReference type="EMBL" id="JACNYK010000001">
    <property type="protein sequence ID" value="MBD1424054.1"/>
    <property type="molecule type" value="Genomic_DNA"/>
</dbReference>
<proteinExistence type="predicted"/>